<evidence type="ECO:0000256" key="4">
    <source>
        <dbReference type="ARBA" id="ARBA00023136"/>
    </source>
</evidence>
<keyword evidence="2 6" id="KW-0812">Transmembrane</keyword>
<dbReference type="InterPro" id="IPR011701">
    <property type="entry name" value="MFS"/>
</dbReference>
<feature type="transmembrane region" description="Helical" evidence="6">
    <location>
        <begin position="165"/>
        <end position="187"/>
    </location>
</feature>
<organism evidence="7">
    <name type="scientific">Culicoides sonorensis</name>
    <name type="common">Biting midge</name>
    <dbReference type="NCBI Taxonomy" id="179676"/>
    <lineage>
        <taxon>Eukaryota</taxon>
        <taxon>Metazoa</taxon>
        <taxon>Ecdysozoa</taxon>
        <taxon>Arthropoda</taxon>
        <taxon>Hexapoda</taxon>
        <taxon>Insecta</taxon>
        <taxon>Pterygota</taxon>
        <taxon>Neoptera</taxon>
        <taxon>Endopterygota</taxon>
        <taxon>Diptera</taxon>
        <taxon>Nematocera</taxon>
        <taxon>Chironomoidea</taxon>
        <taxon>Ceratopogonidae</taxon>
        <taxon>Ceratopogoninae</taxon>
        <taxon>Culicoides</taxon>
        <taxon>Monoculicoides</taxon>
    </lineage>
</organism>
<evidence type="ECO:0000256" key="3">
    <source>
        <dbReference type="ARBA" id="ARBA00022989"/>
    </source>
</evidence>
<dbReference type="InterPro" id="IPR036259">
    <property type="entry name" value="MFS_trans_sf"/>
</dbReference>
<feature type="transmembrane region" description="Helical" evidence="6">
    <location>
        <begin position="97"/>
        <end position="115"/>
    </location>
</feature>
<dbReference type="OMA" id="NPQCQIP"/>
<accession>A0A336KVN1</accession>
<comment type="subcellular location">
    <subcellularLocation>
        <location evidence="1">Membrane</location>
        <topology evidence="1">Multi-pass membrane protein</topology>
    </subcellularLocation>
</comment>
<evidence type="ECO:0000313" key="7">
    <source>
        <dbReference type="EMBL" id="SSX08295.1"/>
    </source>
</evidence>
<feature type="transmembrane region" description="Helical" evidence="6">
    <location>
        <begin position="355"/>
        <end position="377"/>
    </location>
</feature>
<feature type="region of interest" description="Disordered" evidence="5">
    <location>
        <begin position="483"/>
        <end position="506"/>
    </location>
</feature>
<feature type="transmembrane region" description="Helical" evidence="6">
    <location>
        <begin position="330"/>
        <end position="349"/>
    </location>
</feature>
<feature type="transmembrane region" description="Helical" evidence="6">
    <location>
        <begin position="297"/>
        <end position="318"/>
    </location>
</feature>
<feature type="transmembrane region" description="Helical" evidence="6">
    <location>
        <begin position="73"/>
        <end position="90"/>
    </location>
</feature>
<protein>
    <submittedName>
        <fullName evidence="7">CSON015513 protein</fullName>
    </submittedName>
</protein>
<dbReference type="EMBL" id="UFQS01000990">
    <property type="protein sequence ID" value="SSX08295.1"/>
    <property type="molecule type" value="Genomic_DNA"/>
</dbReference>
<evidence type="ECO:0000256" key="6">
    <source>
        <dbReference type="SAM" id="Phobius"/>
    </source>
</evidence>
<feature type="transmembrane region" description="Helical" evidence="6">
    <location>
        <begin position="262"/>
        <end position="277"/>
    </location>
</feature>
<dbReference type="EMBL" id="UFQT01000990">
    <property type="protein sequence ID" value="SSX28318.1"/>
    <property type="molecule type" value="Genomic_DNA"/>
</dbReference>
<dbReference type="SUPFAM" id="SSF103473">
    <property type="entry name" value="MFS general substrate transporter"/>
    <property type="match status" value="1"/>
</dbReference>
<feature type="transmembrane region" description="Helical" evidence="6">
    <location>
        <begin position="12"/>
        <end position="33"/>
    </location>
</feature>
<dbReference type="Gene3D" id="1.20.1250.20">
    <property type="entry name" value="MFS general substrate transporter like domains"/>
    <property type="match status" value="1"/>
</dbReference>
<feature type="transmembrane region" description="Helical" evidence="6">
    <location>
        <begin position="127"/>
        <end position="153"/>
    </location>
</feature>
<feature type="transmembrane region" description="Helical" evidence="6">
    <location>
        <begin position="193"/>
        <end position="216"/>
    </location>
</feature>
<dbReference type="GO" id="GO:0022857">
    <property type="term" value="F:transmembrane transporter activity"/>
    <property type="evidence" value="ECO:0007669"/>
    <property type="project" value="InterPro"/>
</dbReference>
<name>A0A336KVN1_CULSO</name>
<dbReference type="Pfam" id="PF07690">
    <property type="entry name" value="MFS_1"/>
    <property type="match status" value="1"/>
</dbReference>
<dbReference type="PANTHER" id="PTHR23507">
    <property type="entry name" value="ZGC:174356"/>
    <property type="match status" value="1"/>
</dbReference>
<keyword evidence="3 6" id="KW-1133">Transmembrane helix</keyword>
<dbReference type="GO" id="GO:0016020">
    <property type="term" value="C:membrane"/>
    <property type="evidence" value="ECO:0007669"/>
    <property type="project" value="UniProtKB-SubCell"/>
</dbReference>
<proteinExistence type="predicted"/>
<reference evidence="7" key="1">
    <citation type="submission" date="2018-04" db="EMBL/GenBank/DDBJ databases">
        <authorList>
            <person name="Go L.Y."/>
            <person name="Mitchell J.A."/>
        </authorList>
    </citation>
    <scope>NUCLEOTIDE SEQUENCE</scope>
    <source>
        <tissue evidence="7">Whole organism</tissue>
    </source>
</reference>
<evidence type="ECO:0000256" key="5">
    <source>
        <dbReference type="SAM" id="MobiDB-lite"/>
    </source>
</evidence>
<feature type="transmembrane region" description="Helical" evidence="6">
    <location>
        <begin position="389"/>
        <end position="412"/>
    </location>
</feature>
<gene>
    <name evidence="7" type="primary">CSON015513</name>
</gene>
<feature type="compositionally biased region" description="Polar residues" evidence="5">
    <location>
        <begin position="484"/>
        <end position="496"/>
    </location>
</feature>
<feature type="compositionally biased region" description="Basic and acidic residues" evidence="5">
    <location>
        <begin position="497"/>
        <end position="506"/>
    </location>
</feature>
<evidence type="ECO:0000256" key="2">
    <source>
        <dbReference type="ARBA" id="ARBA00022692"/>
    </source>
</evidence>
<dbReference type="AlphaFoldDB" id="A0A336KVN1"/>
<keyword evidence="4 6" id="KW-0472">Membrane</keyword>
<feature type="transmembrane region" description="Helical" evidence="6">
    <location>
        <begin position="418"/>
        <end position="441"/>
    </location>
</feature>
<reference evidence="8" key="2">
    <citation type="submission" date="2018-07" db="EMBL/GenBank/DDBJ databases">
        <authorList>
            <person name="Quirk P.G."/>
            <person name="Krulwich T.A."/>
        </authorList>
    </citation>
    <scope>NUCLEOTIDE SEQUENCE</scope>
</reference>
<evidence type="ECO:0000256" key="1">
    <source>
        <dbReference type="ARBA" id="ARBA00004141"/>
    </source>
</evidence>
<sequence>MQIIRQISVEPTMFLYMMAFMLTTVVEQVFFVYKACTVDHGYNETVCRNIEQYVNVKTEVQKTVSLFHQWDSIAGHIIPIILALFLGAWSDKRGRKLPLILGLIGKLYYSLMIIVNANQPTWRLNYVIWTATVPAAFTGADVAIFASCFAYISDVSSVKNRTLRITILDAAYLFTMPTGVAIGAQLYKVFNQSFGLMFACNAFLLLLSIIYSIVCLKWQTTESQRPLSDIGYQHIFTDFFDKNHAIRSFQAVVKKRPDNRRMYIWLILIAMGFYTFQRDERNMVYLYTQLKLNWDTHIYSMFRTYQSSSYVIMMLIGIPIMTKMLKWPDSVLIMVGSLSHAGGRVFFALATSTWLMYLGATVASLGPITAPVVRSFMSKLVSSSERGTLFAVLSVFDNAVPFISATLYSQLYNATIDFYPAAIFWLTFASQMIVFSIFLFIQLSLRGRVLAPPVEEGNVRGTGPSLIPSNSRGEIEGHVAYQSDKMSQSSSNNELNARNDEIKEKL</sequence>
<dbReference type="VEuPathDB" id="VectorBase:CSON015513"/>
<dbReference type="PANTHER" id="PTHR23507:SF37">
    <property type="entry name" value="GH08173P"/>
    <property type="match status" value="1"/>
</dbReference>
<evidence type="ECO:0000313" key="8">
    <source>
        <dbReference type="EMBL" id="SSX28318.1"/>
    </source>
</evidence>